<dbReference type="GO" id="GO:0007059">
    <property type="term" value="P:chromosome segregation"/>
    <property type="evidence" value="ECO:0007669"/>
    <property type="project" value="UniProtKB-UniRule"/>
</dbReference>
<accession>A0A1Y3PUE0</accession>
<name>A0A1Y3PUE0_9BACI</name>
<evidence type="ECO:0000256" key="5">
    <source>
        <dbReference type="HAMAP-Rule" id="MF_01805"/>
    </source>
</evidence>
<gene>
    <name evidence="5" type="primary">scpA</name>
    <name evidence="6" type="ORF">BAA01_02955</name>
</gene>
<evidence type="ECO:0000256" key="4">
    <source>
        <dbReference type="ARBA" id="ARBA00044777"/>
    </source>
</evidence>
<evidence type="ECO:0000256" key="3">
    <source>
        <dbReference type="ARBA" id="ARBA00023306"/>
    </source>
</evidence>
<proteinExistence type="inferred from homology"/>
<sequence>MSIHVKLAVFEGPLDLLLHLIEEAKVDIYEISLTEIASQYMKALEMMKELEIEVASEFLVMAAHLLAIKSRKLLPSAPTAGPSENQPDNGEDLQQILIHRLILYRQFKAAAEALKQREYQRNLLFTRPPDPVLQGPERERLHGQAQEAEHSVQELLNLYLQVLQRESEEPPRHAAFLRRRVVSLEEKLQRIAEWLQEVEKLTFWQLISTRQRQELVVTFLALLELLKMKRIYLRQEALFADIHIVRRTSHDDRKDAIEFIRA</sequence>
<evidence type="ECO:0000256" key="2">
    <source>
        <dbReference type="ARBA" id="ARBA00022829"/>
    </source>
</evidence>
<comment type="function">
    <text evidence="5">Participates in chromosomal partition during cell division. May act via the formation of a condensin-like complex containing Smc and ScpB that pull DNA away from mid-cell into both cell halves.</text>
</comment>
<dbReference type="InterPro" id="IPR023093">
    <property type="entry name" value="ScpA-like_C"/>
</dbReference>
<protein>
    <recommendedName>
        <fullName evidence="4 5">Segregation and condensation protein A</fullName>
    </recommendedName>
</protein>
<comment type="subcellular location">
    <subcellularLocation>
        <location evidence="5">Cytoplasm</location>
    </subcellularLocation>
    <text evidence="5">Associated with two foci at the outer edges of the nucleoid region in young cells, and at four foci within both cell halves in older cells.</text>
</comment>
<keyword evidence="5" id="KW-0963">Cytoplasm</keyword>
<comment type="caution">
    <text evidence="6">The sequence shown here is derived from an EMBL/GenBank/DDBJ whole genome shotgun (WGS) entry which is preliminary data.</text>
</comment>
<dbReference type="EMBL" id="LZRT01000036">
    <property type="protein sequence ID" value="OUM89736.1"/>
    <property type="molecule type" value="Genomic_DNA"/>
</dbReference>
<dbReference type="PANTHER" id="PTHR33969">
    <property type="entry name" value="SEGREGATION AND CONDENSATION PROTEIN A"/>
    <property type="match status" value="1"/>
</dbReference>
<evidence type="ECO:0000313" key="7">
    <source>
        <dbReference type="Proteomes" id="UP000196475"/>
    </source>
</evidence>
<organism evidence="6 7">
    <name type="scientific">Bacillus thermozeamaize</name>
    <dbReference type="NCBI Taxonomy" id="230954"/>
    <lineage>
        <taxon>Bacteria</taxon>
        <taxon>Bacillati</taxon>
        <taxon>Bacillota</taxon>
        <taxon>Bacilli</taxon>
        <taxon>Bacillales</taxon>
        <taxon>Bacillaceae</taxon>
        <taxon>Bacillus</taxon>
    </lineage>
</organism>
<evidence type="ECO:0000256" key="1">
    <source>
        <dbReference type="ARBA" id="ARBA00022618"/>
    </source>
</evidence>
<dbReference type="InterPro" id="IPR003768">
    <property type="entry name" value="ScpA"/>
</dbReference>
<comment type="subunit">
    <text evidence="5">Component of a cohesin-like complex composed of ScpA, ScpB and the Smc homodimer, in which ScpA and ScpB bind to the head domain of Smc. The presence of the three proteins is required for the association of the complex with DNA.</text>
</comment>
<dbReference type="Proteomes" id="UP000196475">
    <property type="component" value="Unassembled WGS sequence"/>
</dbReference>
<keyword evidence="2 5" id="KW-0159">Chromosome partition</keyword>
<dbReference type="GO" id="GO:0005737">
    <property type="term" value="C:cytoplasm"/>
    <property type="evidence" value="ECO:0007669"/>
    <property type="project" value="UniProtKB-SubCell"/>
</dbReference>
<keyword evidence="1 5" id="KW-0132">Cell division</keyword>
<dbReference type="GO" id="GO:0006260">
    <property type="term" value="P:DNA replication"/>
    <property type="evidence" value="ECO:0007669"/>
    <property type="project" value="UniProtKB-UniRule"/>
</dbReference>
<comment type="similarity">
    <text evidence="5">Belongs to the ScpA family.</text>
</comment>
<reference evidence="7" key="1">
    <citation type="submission" date="2016-06" db="EMBL/GenBank/DDBJ databases">
        <authorList>
            <person name="Nascimento L."/>
            <person name="Pereira R.V."/>
            <person name="Martins L.F."/>
            <person name="Quaggio R.B."/>
            <person name="Silva A.M."/>
            <person name="Setubal J.C."/>
        </authorList>
    </citation>
    <scope>NUCLEOTIDE SEQUENCE [LARGE SCALE GENOMIC DNA]</scope>
</reference>
<evidence type="ECO:0000313" key="6">
    <source>
        <dbReference type="EMBL" id="OUM89736.1"/>
    </source>
</evidence>
<dbReference type="HAMAP" id="MF_01805">
    <property type="entry name" value="ScpA"/>
    <property type="match status" value="1"/>
</dbReference>
<dbReference type="PANTHER" id="PTHR33969:SF2">
    <property type="entry name" value="SEGREGATION AND CONDENSATION PROTEIN A"/>
    <property type="match status" value="1"/>
</dbReference>
<dbReference type="GO" id="GO:0051301">
    <property type="term" value="P:cell division"/>
    <property type="evidence" value="ECO:0007669"/>
    <property type="project" value="UniProtKB-KW"/>
</dbReference>
<dbReference type="Pfam" id="PF02616">
    <property type="entry name" value="SMC_ScpA"/>
    <property type="match status" value="1"/>
</dbReference>
<dbReference type="Gene3D" id="1.10.10.580">
    <property type="entry name" value="Structural maintenance of chromosome 1. Chain E"/>
    <property type="match status" value="1"/>
</dbReference>
<dbReference type="AlphaFoldDB" id="A0A1Y3PUE0"/>
<dbReference type="Gene3D" id="6.10.250.2410">
    <property type="match status" value="1"/>
</dbReference>
<keyword evidence="3 5" id="KW-0131">Cell cycle</keyword>